<protein>
    <submittedName>
        <fullName evidence="12">Acyl-ACP desaturase</fullName>
    </submittedName>
</protein>
<evidence type="ECO:0000313" key="12">
    <source>
        <dbReference type="EMBL" id="GFJ93918.1"/>
    </source>
</evidence>
<keyword evidence="8 11" id="KW-0408">Iron</keyword>
<evidence type="ECO:0000256" key="6">
    <source>
        <dbReference type="ARBA" id="ARBA00022832"/>
    </source>
</evidence>
<evidence type="ECO:0000256" key="2">
    <source>
        <dbReference type="ARBA" id="ARBA00008749"/>
    </source>
</evidence>
<comment type="caution">
    <text evidence="12">The sequence shown here is derived from an EMBL/GenBank/DDBJ whole genome shotgun (WGS) entry which is preliminary data.</text>
</comment>
<dbReference type="Proteomes" id="UP000482960">
    <property type="component" value="Unassembled WGS sequence"/>
</dbReference>
<feature type="binding site" evidence="11">
    <location>
        <position position="189"/>
    </location>
    <ligand>
        <name>Fe cation</name>
        <dbReference type="ChEBI" id="CHEBI:24875"/>
        <label>2</label>
    </ligand>
</feature>
<dbReference type="PANTHER" id="PTHR31155:SF9">
    <property type="entry name" value="STEAROYL-[ACYL-CARRIER-PROTEIN] 9-DESATURASE 7, CHLOROPLASTIC"/>
    <property type="match status" value="1"/>
</dbReference>
<proteinExistence type="inferred from homology"/>
<reference evidence="12 13" key="2">
    <citation type="submission" date="2020-03" db="EMBL/GenBank/DDBJ databases">
        <authorList>
            <person name="Ichikawa N."/>
            <person name="Kimura A."/>
            <person name="Kitahashi Y."/>
            <person name="Uohara A."/>
        </authorList>
    </citation>
    <scope>NUCLEOTIDE SEQUENCE [LARGE SCALE GENOMIC DNA]</scope>
    <source>
        <strain evidence="12 13">NBRC 108638</strain>
    </source>
</reference>
<dbReference type="EMBL" id="BLPG01000001">
    <property type="protein sequence ID" value="GFJ93918.1"/>
    <property type="molecule type" value="Genomic_DNA"/>
</dbReference>
<keyword evidence="10" id="KW-0275">Fatty acid biosynthesis</keyword>
<feature type="binding site" evidence="11">
    <location>
        <position position="107"/>
    </location>
    <ligand>
        <name>Fe cation</name>
        <dbReference type="ChEBI" id="CHEBI:24875"/>
        <label>1</label>
    </ligand>
</feature>
<feature type="binding site" evidence="11">
    <location>
        <position position="192"/>
    </location>
    <ligand>
        <name>Fe cation</name>
        <dbReference type="ChEBI" id="CHEBI:24875"/>
        <label>2</label>
    </ligand>
</feature>
<keyword evidence="6" id="KW-0276">Fatty acid metabolism</keyword>
<evidence type="ECO:0000256" key="8">
    <source>
        <dbReference type="ARBA" id="ARBA00023004"/>
    </source>
</evidence>
<evidence type="ECO:0000256" key="5">
    <source>
        <dbReference type="ARBA" id="ARBA00022723"/>
    </source>
</evidence>
<keyword evidence="7" id="KW-0560">Oxidoreductase</keyword>
<dbReference type="PIRSF" id="PIRSF000346">
    <property type="entry name" value="Dlt9_acylACP_des"/>
    <property type="match status" value="1"/>
</dbReference>
<keyword evidence="4" id="KW-0444">Lipid biosynthesis</keyword>
<keyword evidence="13" id="KW-1185">Reference proteome</keyword>
<accession>A0A6V8LGA0</accession>
<dbReference type="CDD" id="cd01050">
    <property type="entry name" value="Acyl_ACP_Desat"/>
    <property type="match status" value="1"/>
</dbReference>
<dbReference type="AlphaFoldDB" id="A0A6V8LGA0"/>
<feature type="binding site" evidence="11">
    <location>
        <position position="159"/>
    </location>
    <ligand>
        <name>Fe cation</name>
        <dbReference type="ChEBI" id="CHEBI:24875"/>
        <label>2</label>
    </ligand>
</feature>
<organism evidence="12 13">
    <name type="scientific">Phytohabitans rumicis</name>
    <dbReference type="NCBI Taxonomy" id="1076125"/>
    <lineage>
        <taxon>Bacteria</taxon>
        <taxon>Bacillati</taxon>
        <taxon>Actinomycetota</taxon>
        <taxon>Actinomycetes</taxon>
        <taxon>Micromonosporales</taxon>
        <taxon>Micromonosporaceae</taxon>
    </lineage>
</organism>
<evidence type="ECO:0000256" key="11">
    <source>
        <dbReference type="PIRSR" id="PIRSR000346-1"/>
    </source>
</evidence>
<dbReference type="GO" id="GO:0046872">
    <property type="term" value="F:metal ion binding"/>
    <property type="evidence" value="ECO:0007669"/>
    <property type="project" value="UniProtKB-KW"/>
</dbReference>
<feature type="binding site" evidence="11">
    <location>
        <position position="76"/>
    </location>
    <ligand>
        <name>Fe cation</name>
        <dbReference type="ChEBI" id="CHEBI:24875"/>
        <label>1</label>
    </ligand>
</feature>
<dbReference type="GO" id="GO:0045300">
    <property type="term" value="F:stearoyl-[ACP] desaturase activity"/>
    <property type="evidence" value="ECO:0007669"/>
    <property type="project" value="InterPro"/>
</dbReference>
<dbReference type="GO" id="GO:0005829">
    <property type="term" value="C:cytosol"/>
    <property type="evidence" value="ECO:0007669"/>
    <property type="project" value="TreeGrafter"/>
</dbReference>
<reference evidence="12 13" key="1">
    <citation type="submission" date="2020-03" db="EMBL/GenBank/DDBJ databases">
        <title>Whole genome shotgun sequence of Phytohabitans rumicis NBRC 108638.</title>
        <authorList>
            <person name="Komaki H."/>
            <person name="Tamura T."/>
        </authorList>
    </citation>
    <scope>NUCLEOTIDE SEQUENCE [LARGE SCALE GENOMIC DNA]</scope>
    <source>
        <strain evidence="12 13">NBRC 108638</strain>
    </source>
</reference>
<dbReference type="GO" id="GO:0006633">
    <property type="term" value="P:fatty acid biosynthetic process"/>
    <property type="evidence" value="ECO:0007669"/>
    <property type="project" value="UniProtKB-KW"/>
</dbReference>
<comment type="cofactor">
    <cofactor evidence="1">
        <name>Fe(2+)</name>
        <dbReference type="ChEBI" id="CHEBI:29033"/>
    </cofactor>
</comment>
<dbReference type="PANTHER" id="PTHR31155">
    <property type="entry name" value="ACYL- ACYL-CARRIER-PROTEIN DESATURASE-RELATED"/>
    <property type="match status" value="1"/>
</dbReference>
<evidence type="ECO:0000256" key="1">
    <source>
        <dbReference type="ARBA" id="ARBA00001954"/>
    </source>
</evidence>
<sequence>MSPTPAVDLLRDLEPVVEDNLNRHLAIAREWFPHEYVPWNEGTNFDGVLGGKAWEPDQSRLSAVARTSLIVNLLTEDNLPSYHYEIATRFGRDGAWGTWVHRWTAEEGRHGIAIRDYLLTTRAVDPVELERARMAHMGAGFDSEYSSVLGSIAYVSFQELATRVAHRNTGRISGDPICDQLLGRIAQDENLHMLFYRNLLSAAFDLAPDLAMRAVCDVVSTFQMPGHTIENFGRKSVQIAMAGIYDLRIHHDEVVMPVLRQLRVFERDGFSAEGEQAREELSAFLAGLDRNANRFVERREAVRARAA</sequence>
<feature type="binding site" evidence="11">
    <location>
        <position position="107"/>
    </location>
    <ligand>
        <name>Fe cation</name>
        <dbReference type="ChEBI" id="CHEBI:24875"/>
        <label>2</label>
    </ligand>
</feature>
<evidence type="ECO:0000256" key="7">
    <source>
        <dbReference type="ARBA" id="ARBA00023002"/>
    </source>
</evidence>
<evidence type="ECO:0000256" key="4">
    <source>
        <dbReference type="ARBA" id="ARBA00022516"/>
    </source>
</evidence>
<name>A0A6V8LGA0_9ACTN</name>
<keyword evidence="5 11" id="KW-0479">Metal-binding</keyword>
<keyword evidence="9" id="KW-0443">Lipid metabolism</keyword>
<gene>
    <name evidence="12" type="ORF">Prum_075600</name>
</gene>
<dbReference type="Pfam" id="PF03405">
    <property type="entry name" value="FA_desaturase_2"/>
    <property type="match status" value="1"/>
</dbReference>
<dbReference type="RefSeq" id="WP_173080780.1">
    <property type="nucleotide sequence ID" value="NZ_BAABJB010000001.1"/>
</dbReference>
<feature type="binding site" evidence="11">
    <location>
        <position position="189"/>
    </location>
    <ligand>
        <name>Fe cation</name>
        <dbReference type="ChEBI" id="CHEBI:24875"/>
        <label>1</label>
    </ligand>
</feature>
<comment type="similarity">
    <text evidence="2">Belongs to the fatty acid desaturase type 2 family.</text>
</comment>
<dbReference type="SUPFAM" id="SSF47240">
    <property type="entry name" value="Ferritin-like"/>
    <property type="match status" value="1"/>
</dbReference>
<dbReference type="Gene3D" id="1.10.620.20">
    <property type="entry name" value="Ribonucleotide Reductase, subunit A"/>
    <property type="match status" value="1"/>
</dbReference>
<evidence type="ECO:0000256" key="10">
    <source>
        <dbReference type="ARBA" id="ARBA00023160"/>
    </source>
</evidence>
<comment type="subunit">
    <text evidence="3">Homodimer.</text>
</comment>
<comment type="cofactor">
    <cofactor evidence="11">
        <name>Fe cation</name>
        <dbReference type="ChEBI" id="CHEBI:24875"/>
    </cofactor>
    <text evidence="11">Binds 2 iron ions per subunit.</text>
</comment>
<evidence type="ECO:0000313" key="13">
    <source>
        <dbReference type="Proteomes" id="UP000482960"/>
    </source>
</evidence>
<dbReference type="InterPro" id="IPR012348">
    <property type="entry name" value="RNR-like"/>
</dbReference>
<evidence type="ECO:0000256" key="9">
    <source>
        <dbReference type="ARBA" id="ARBA00023098"/>
    </source>
</evidence>
<evidence type="ECO:0000256" key="3">
    <source>
        <dbReference type="ARBA" id="ARBA00011738"/>
    </source>
</evidence>
<dbReference type="InterPro" id="IPR009078">
    <property type="entry name" value="Ferritin-like_SF"/>
</dbReference>
<dbReference type="InterPro" id="IPR005067">
    <property type="entry name" value="Fatty_acid_desaturase-2"/>
</dbReference>
<feature type="binding site" evidence="11">
    <location>
        <position position="110"/>
    </location>
    <ligand>
        <name>Fe cation</name>
        <dbReference type="ChEBI" id="CHEBI:24875"/>
        <label>1</label>
    </ligand>
</feature>